<dbReference type="PANTHER" id="PTHR30543">
    <property type="entry name" value="CHROMATE REDUCTASE"/>
    <property type="match status" value="1"/>
</dbReference>
<dbReference type="EMBL" id="QWEH01000002">
    <property type="protein sequence ID" value="RHW34243.1"/>
    <property type="molecule type" value="Genomic_DNA"/>
</dbReference>
<dbReference type="GO" id="GO:0016491">
    <property type="term" value="F:oxidoreductase activity"/>
    <property type="evidence" value="ECO:0007669"/>
    <property type="project" value="InterPro"/>
</dbReference>
<keyword evidence="4" id="KW-1185">Reference proteome</keyword>
<organism evidence="3 4">
    <name type="scientific">Oceanobacillus profundus</name>
    <dbReference type="NCBI Taxonomy" id="372463"/>
    <lineage>
        <taxon>Bacteria</taxon>
        <taxon>Bacillati</taxon>
        <taxon>Bacillota</taxon>
        <taxon>Bacilli</taxon>
        <taxon>Bacillales</taxon>
        <taxon>Bacillaceae</taxon>
        <taxon>Oceanobacillus</taxon>
    </lineage>
</organism>
<dbReference type="InterPro" id="IPR050712">
    <property type="entry name" value="NAD(P)H-dep_reductase"/>
</dbReference>
<comment type="caution">
    <text evidence="3">The sequence shown here is derived from an EMBL/GenBank/DDBJ whole genome shotgun (WGS) entry which is preliminary data.</text>
</comment>
<dbReference type="GO" id="GO:0005829">
    <property type="term" value="C:cytosol"/>
    <property type="evidence" value="ECO:0007669"/>
    <property type="project" value="TreeGrafter"/>
</dbReference>
<name>A0A417YLQ7_9BACI</name>
<evidence type="ECO:0000313" key="4">
    <source>
        <dbReference type="Proteomes" id="UP000285456"/>
    </source>
</evidence>
<dbReference type="InterPro" id="IPR005025">
    <property type="entry name" value="FMN_Rdtase-like_dom"/>
</dbReference>
<dbReference type="SUPFAM" id="SSF52218">
    <property type="entry name" value="Flavoproteins"/>
    <property type="match status" value="1"/>
</dbReference>
<feature type="domain" description="NADPH-dependent FMN reductase-like" evidence="2">
    <location>
        <begin position="1"/>
        <end position="147"/>
    </location>
</feature>
<evidence type="ECO:0000256" key="1">
    <source>
        <dbReference type="ARBA" id="ARBA00009428"/>
    </source>
</evidence>
<sequence>MKIVAMVGSNRKESYNMKLVQFMQNRYAGKVDIEILPIDQLPMYNEDDELNPPEVVKEIRAKIMASDGILFATPEYNGSISGMLKNAIDWFSRVEKVMVKKPAMIVGASMGALGTVKAQLHLRQILNAPGVATLTLPGNEVFVGSVHEKIDAQGNLTDEPTVQFIDSVVTNFVSWTESFKVTADVK</sequence>
<proteinExistence type="inferred from homology"/>
<dbReference type="RefSeq" id="WP_118888628.1">
    <property type="nucleotide sequence ID" value="NZ_JBHTNL010000006.1"/>
</dbReference>
<dbReference type="PANTHER" id="PTHR30543:SF21">
    <property type="entry name" value="NAD(P)H-DEPENDENT FMN REDUCTASE LOT6"/>
    <property type="match status" value="1"/>
</dbReference>
<accession>A0A417YLQ7</accession>
<dbReference type="AlphaFoldDB" id="A0A417YLQ7"/>
<evidence type="ECO:0000313" key="3">
    <source>
        <dbReference type="EMBL" id="RHW34243.1"/>
    </source>
</evidence>
<comment type="similarity">
    <text evidence="1">Belongs to the azoreductase type 2 family.</text>
</comment>
<reference evidence="3 4" key="1">
    <citation type="journal article" date="2007" name="Int. J. Syst. Evol. Microbiol.">
        <title>Oceanobacillus profundus sp. nov., isolated from a deep-sea sediment core.</title>
        <authorList>
            <person name="Kim Y.G."/>
            <person name="Choi D.H."/>
            <person name="Hyun S."/>
            <person name="Cho B.C."/>
        </authorList>
    </citation>
    <scope>NUCLEOTIDE SEQUENCE [LARGE SCALE GENOMIC DNA]</scope>
    <source>
        <strain evidence="3 4">DSM 18246</strain>
    </source>
</reference>
<dbReference type="InterPro" id="IPR029039">
    <property type="entry name" value="Flavoprotein-like_sf"/>
</dbReference>
<dbReference type="Pfam" id="PF03358">
    <property type="entry name" value="FMN_red"/>
    <property type="match status" value="1"/>
</dbReference>
<evidence type="ECO:0000259" key="2">
    <source>
        <dbReference type="Pfam" id="PF03358"/>
    </source>
</evidence>
<dbReference type="Proteomes" id="UP000285456">
    <property type="component" value="Unassembled WGS sequence"/>
</dbReference>
<dbReference type="Gene3D" id="3.40.50.360">
    <property type="match status" value="1"/>
</dbReference>
<gene>
    <name evidence="3" type="ORF">D1B32_03460</name>
</gene>
<protein>
    <submittedName>
        <fullName evidence="3">NAD(P)H-dependent oxidoreductase</fullName>
    </submittedName>
</protein>
<dbReference type="OrthoDB" id="9812295at2"/>
<dbReference type="GO" id="GO:0010181">
    <property type="term" value="F:FMN binding"/>
    <property type="evidence" value="ECO:0007669"/>
    <property type="project" value="TreeGrafter"/>
</dbReference>